<accession>A0A0J9UY34</accession>
<sequence length="49" mass="5388">MKSFPSQGSHWNSMPTPGIDEIDSAERASALILEPPFEALQASSMTTWH</sequence>
<dbReference type="AlphaFoldDB" id="A0A0J9UY34"/>
<dbReference type="KEGG" id="fox:FOXG_19223"/>
<feature type="region of interest" description="Disordered" evidence="1">
    <location>
        <begin position="1"/>
        <end position="27"/>
    </location>
</feature>
<evidence type="ECO:0000313" key="2">
    <source>
        <dbReference type="EMBL" id="KNB04080.1"/>
    </source>
</evidence>
<gene>
    <name evidence="2" type="ORF">FOXG_19223</name>
</gene>
<protein>
    <submittedName>
        <fullName evidence="2">Uncharacterized protein</fullName>
    </submittedName>
</protein>
<dbReference type="EMBL" id="DS231701">
    <property type="protein sequence ID" value="KNB04080.1"/>
    <property type="molecule type" value="Genomic_DNA"/>
</dbReference>
<feature type="compositionally biased region" description="Polar residues" evidence="1">
    <location>
        <begin position="1"/>
        <end position="15"/>
    </location>
</feature>
<organism evidence="2 3">
    <name type="scientific">Fusarium oxysporum f. sp. lycopersici (strain 4287 / CBS 123668 / FGSC 9935 / NRRL 34936)</name>
    <name type="common">Fusarium vascular wilt of tomato</name>
    <dbReference type="NCBI Taxonomy" id="426428"/>
    <lineage>
        <taxon>Eukaryota</taxon>
        <taxon>Fungi</taxon>
        <taxon>Dikarya</taxon>
        <taxon>Ascomycota</taxon>
        <taxon>Pezizomycotina</taxon>
        <taxon>Sordariomycetes</taxon>
        <taxon>Hypocreomycetidae</taxon>
        <taxon>Hypocreales</taxon>
        <taxon>Nectriaceae</taxon>
        <taxon>Fusarium</taxon>
        <taxon>Fusarium oxysporum species complex</taxon>
    </lineage>
</organism>
<reference evidence="2" key="2">
    <citation type="journal article" date="2010" name="Nature">
        <title>Comparative genomics reveals mobile pathogenicity chromosomes in Fusarium.</title>
        <authorList>
            <person name="Ma L.J."/>
            <person name="van der Does H.C."/>
            <person name="Borkovich K.A."/>
            <person name="Coleman J.J."/>
            <person name="Daboussi M.J."/>
            <person name="Di Pietro A."/>
            <person name="Dufresne M."/>
            <person name="Freitag M."/>
            <person name="Grabherr M."/>
            <person name="Henrissat B."/>
            <person name="Houterman P.M."/>
            <person name="Kang S."/>
            <person name="Shim W.B."/>
            <person name="Woloshuk C."/>
            <person name="Xie X."/>
            <person name="Xu J.R."/>
            <person name="Antoniw J."/>
            <person name="Baker S.E."/>
            <person name="Bluhm B.H."/>
            <person name="Breakspear A."/>
            <person name="Brown D.W."/>
            <person name="Butchko R.A."/>
            <person name="Chapman S."/>
            <person name="Coulson R."/>
            <person name="Coutinho P.M."/>
            <person name="Danchin E.G."/>
            <person name="Diener A."/>
            <person name="Gale L.R."/>
            <person name="Gardiner D.M."/>
            <person name="Goff S."/>
            <person name="Hammond-Kosack K.E."/>
            <person name="Hilburn K."/>
            <person name="Hua-Van A."/>
            <person name="Jonkers W."/>
            <person name="Kazan K."/>
            <person name="Kodira C.D."/>
            <person name="Koehrsen M."/>
            <person name="Kumar L."/>
            <person name="Lee Y.H."/>
            <person name="Li L."/>
            <person name="Manners J.M."/>
            <person name="Miranda-Saavedra D."/>
            <person name="Mukherjee M."/>
            <person name="Park G."/>
            <person name="Park J."/>
            <person name="Park S.Y."/>
            <person name="Proctor R.H."/>
            <person name="Regev A."/>
            <person name="Ruiz-Roldan M.C."/>
            <person name="Sain D."/>
            <person name="Sakthikumar S."/>
            <person name="Sykes S."/>
            <person name="Schwartz D.C."/>
            <person name="Turgeon B.G."/>
            <person name="Wapinski I."/>
            <person name="Yoder O."/>
            <person name="Young S."/>
            <person name="Zeng Q."/>
            <person name="Zhou S."/>
            <person name="Galagan J."/>
            <person name="Cuomo C.A."/>
            <person name="Kistler H.C."/>
            <person name="Rep M."/>
        </authorList>
    </citation>
    <scope>NUCLEOTIDE SEQUENCE [LARGE SCALE GENOMIC DNA]</scope>
    <source>
        <strain evidence="2">4287</strain>
    </source>
</reference>
<dbReference type="VEuPathDB" id="FungiDB:FOXG_19223"/>
<evidence type="ECO:0000313" key="3">
    <source>
        <dbReference type="Proteomes" id="UP000009097"/>
    </source>
</evidence>
<evidence type="ECO:0000256" key="1">
    <source>
        <dbReference type="SAM" id="MobiDB-lite"/>
    </source>
</evidence>
<dbReference type="RefSeq" id="XP_018242125.1">
    <property type="nucleotide sequence ID" value="XM_018399423.1"/>
</dbReference>
<proteinExistence type="predicted"/>
<dbReference type="GeneID" id="28959929"/>
<reference evidence="2" key="1">
    <citation type="submission" date="2007-04" db="EMBL/GenBank/DDBJ databases">
        <authorList>
            <consortium name="The Broad Institute Genome Sequencing Platform"/>
            <person name="Birren B."/>
            <person name="Lander E."/>
            <person name="Galagan J."/>
            <person name="Nusbaum C."/>
            <person name="Devon K."/>
            <person name="Ma L.-J."/>
            <person name="Jaffe D."/>
            <person name="Butler J."/>
            <person name="Alvarez P."/>
            <person name="Gnerre S."/>
            <person name="Grabherr M."/>
            <person name="Kleber M."/>
            <person name="Mauceli E."/>
            <person name="Brockman W."/>
            <person name="MacCallum I.A."/>
            <person name="Young S."/>
            <person name="LaButti K."/>
            <person name="DeCaprio D."/>
            <person name="Crawford M."/>
            <person name="Koehrsen M."/>
            <person name="Engels R."/>
            <person name="Montgomery P."/>
            <person name="Pearson M."/>
            <person name="Howarth C."/>
            <person name="Larson L."/>
            <person name="White J."/>
            <person name="O'Leary S."/>
            <person name="Kodira C."/>
            <person name="Zeng Q."/>
            <person name="Yandava C."/>
            <person name="Alvarado L."/>
            <person name="Kistler C."/>
            <person name="Shim W.-B."/>
            <person name="Kang S."/>
            <person name="Woloshuk C."/>
        </authorList>
    </citation>
    <scope>NUCLEOTIDE SEQUENCE</scope>
    <source>
        <strain evidence="2">4287</strain>
    </source>
</reference>
<dbReference type="Proteomes" id="UP000009097">
    <property type="component" value="Unassembled WGS sequence"/>
</dbReference>
<name>A0A0J9UY34_FUSO4</name>